<reference evidence="5" key="1">
    <citation type="journal article" date="2013" name="Environ. Microbiol.">
        <title>Microbiota from the distal guts of lean and obese adolescents exhibit partial functional redundancy besides clear differences in community structure.</title>
        <authorList>
            <person name="Ferrer M."/>
            <person name="Ruiz A."/>
            <person name="Lanza F."/>
            <person name="Haange S.B."/>
            <person name="Oberbach A."/>
            <person name="Till H."/>
            <person name="Bargiela R."/>
            <person name="Campoy C."/>
            <person name="Segura M.T."/>
            <person name="Richter M."/>
            <person name="von Bergen M."/>
            <person name="Seifert J."/>
            <person name="Suarez A."/>
        </authorList>
    </citation>
    <scope>NUCLEOTIDE SEQUENCE</scope>
</reference>
<dbReference type="PANTHER" id="PTHR40980:SF5">
    <property type="entry name" value="TONB-DEPENDENT RECEPTOR"/>
    <property type="match status" value="1"/>
</dbReference>
<dbReference type="Gene3D" id="2.40.170.20">
    <property type="entry name" value="TonB-dependent receptor, beta-barrel domain"/>
    <property type="match status" value="1"/>
</dbReference>
<evidence type="ECO:0000259" key="4">
    <source>
        <dbReference type="Pfam" id="PF00593"/>
    </source>
</evidence>
<evidence type="ECO:0000256" key="3">
    <source>
        <dbReference type="ARBA" id="ARBA00023237"/>
    </source>
</evidence>
<proteinExistence type="predicted"/>
<dbReference type="PANTHER" id="PTHR40980">
    <property type="entry name" value="PLUG DOMAIN-CONTAINING PROTEIN"/>
    <property type="match status" value="1"/>
</dbReference>
<evidence type="ECO:0000256" key="2">
    <source>
        <dbReference type="ARBA" id="ARBA00023136"/>
    </source>
</evidence>
<keyword evidence="3" id="KW-0998">Cell outer membrane</keyword>
<feature type="non-terminal residue" evidence="5">
    <location>
        <position position="1"/>
    </location>
</feature>
<dbReference type="AlphaFoldDB" id="K1TET4"/>
<feature type="domain" description="TonB-dependent receptor-like beta-barrel" evidence="4">
    <location>
        <begin position="15"/>
        <end position="149"/>
    </location>
</feature>
<sequence length="181" mass="20183">YLDSPIERIQDLQGGATLHSFKNADNGMAAGVELEMRKRLVKDLRLGANISYMYTNVKLPQGGAYTNKERSLQGASPILANADLTYSPRFGEDRQLNLALLYNLQGSRIHAVGVSGLGDVRQQTLHTLNFSAGYSLNKHFNLKLQVNDLLNRDVIFKQDVPTTGQEMEVERYHKGTNFEVG</sequence>
<comment type="subcellular location">
    <subcellularLocation>
        <location evidence="1">Cell outer membrane</location>
    </subcellularLocation>
</comment>
<accession>K1TET4</accession>
<dbReference type="InterPro" id="IPR036942">
    <property type="entry name" value="Beta-barrel_TonB_sf"/>
</dbReference>
<evidence type="ECO:0000256" key="1">
    <source>
        <dbReference type="ARBA" id="ARBA00004442"/>
    </source>
</evidence>
<dbReference type="InterPro" id="IPR000531">
    <property type="entry name" value="Beta-barrel_TonB"/>
</dbReference>
<keyword evidence="5" id="KW-0675">Receptor</keyword>
<dbReference type="GO" id="GO:0009279">
    <property type="term" value="C:cell outer membrane"/>
    <property type="evidence" value="ECO:0007669"/>
    <property type="project" value="UniProtKB-SubCell"/>
</dbReference>
<dbReference type="Pfam" id="PF00593">
    <property type="entry name" value="TonB_dep_Rec_b-barrel"/>
    <property type="match status" value="1"/>
</dbReference>
<comment type="caution">
    <text evidence="5">The sequence shown here is derived from an EMBL/GenBank/DDBJ whole genome shotgun (WGS) entry which is preliminary data.</text>
</comment>
<dbReference type="SUPFAM" id="SSF56935">
    <property type="entry name" value="Porins"/>
    <property type="match status" value="1"/>
</dbReference>
<evidence type="ECO:0000313" key="5">
    <source>
        <dbReference type="EMBL" id="EKC64950.1"/>
    </source>
</evidence>
<gene>
    <name evidence="5" type="ORF">OBE_06681</name>
</gene>
<name>K1TET4_9ZZZZ</name>
<feature type="non-terminal residue" evidence="5">
    <location>
        <position position="181"/>
    </location>
</feature>
<keyword evidence="2" id="KW-0472">Membrane</keyword>
<protein>
    <submittedName>
        <fullName evidence="5">TonB-dependent outer membrane receptor</fullName>
    </submittedName>
</protein>
<organism evidence="5">
    <name type="scientific">human gut metagenome</name>
    <dbReference type="NCBI Taxonomy" id="408170"/>
    <lineage>
        <taxon>unclassified sequences</taxon>
        <taxon>metagenomes</taxon>
        <taxon>organismal metagenomes</taxon>
    </lineage>
</organism>
<dbReference type="EMBL" id="AJWZ01004611">
    <property type="protein sequence ID" value="EKC64950.1"/>
    <property type="molecule type" value="Genomic_DNA"/>
</dbReference>